<comment type="catalytic activity">
    <reaction evidence="3">
        <text>[protein]-peptidylproline (omega=180) = [protein]-peptidylproline (omega=0)</text>
        <dbReference type="Rhea" id="RHEA:16237"/>
        <dbReference type="Rhea" id="RHEA-COMP:10747"/>
        <dbReference type="Rhea" id="RHEA-COMP:10748"/>
        <dbReference type="ChEBI" id="CHEBI:83833"/>
        <dbReference type="ChEBI" id="CHEBI:83834"/>
        <dbReference type="EC" id="5.2.1.8"/>
    </reaction>
</comment>
<dbReference type="PANTHER" id="PTHR45625:SF4">
    <property type="entry name" value="PEPTIDYLPROLYL ISOMERASE DOMAIN AND WD REPEAT-CONTAINING PROTEIN 1"/>
    <property type="match status" value="1"/>
</dbReference>
<dbReference type="PROSITE" id="PS50072">
    <property type="entry name" value="CSA_PPIASE_2"/>
    <property type="match status" value="1"/>
</dbReference>
<dbReference type="Gene3D" id="2.40.100.10">
    <property type="entry name" value="Cyclophilin-like"/>
    <property type="match status" value="1"/>
</dbReference>
<gene>
    <name evidence="5" type="ORF">A2373_01865</name>
</gene>
<evidence type="ECO:0000256" key="2">
    <source>
        <dbReference type="ARBA" id="ARBA00023235"/>
    </source>
</evidence>
<dbReference type="PROSITE" id="PS00170">
    <property type="entry name" value="CSA_PPIASE_1"/>
    <property type="match status" value="1"/>
</dbReference>
<evidence type="ECO:0000259" key="4">
    <source>
        <dbReference type="PROSITE" id="PS50072"/>
    </source>
</evidence>
<dbReference type="InterPro" id="IPR020892">
    <property type="entry name" value="Cyclophilin-type_PPIase_CS"/>
</dbReference>
<dbReference type="PRINTS" id="PR00153">
    <property type="entry name" value="CSAPPISMRASE"/>
</dbReference>
<evidence type="ECO:0000256" key="1">
    <source>
        <dbReference type="ARBA" id="ARBA00023110"/>
    </source>
</evidence>
<dbReference type="STRING" id="1798697.A2373_01865"/>
<dbReference type="Proteomes" id="UP000176300">
    <property type="component" value="Unassembled WGS sequence"/>
</dbReference>
<organism evidence="5 6">
    <name type="scientific">Candidatus Magasanikbacteria bacterium RIFOXYB1_FULL_40_15</name>
    <dbReference type="NCBI Taxonomy" id="1798697"/>
    <lineage>
        <taxon>Bacteria</taxon>
        <taxon>Candidatus Magasanikiibacteriota</taxon>
    </lineage>
</organism>
<dbReference type="InterPro" id="IPR044666">
    <property type="entry name" value="Cyclophilin_A-like"/>
</dbReference>
<dbReference type="Pfam" id="PF00160">
    <property type="entry name" value="Pro_isomerase"/>
    <property type="match status" value="1"/>
</dbReference>
<comment type="caution">
    <text evidence="5">The sequence shown here is derived from an EMBL/GenBank/DDBJ whole genome shotgun (WGS) entry which is preliminary data.</text>
</comment>
<sequence length="222" mass="24594">MKKIIILTAMFILLGVGCAKTTEEVKPQVKGVKEINKVAEVTKIITEQKNTMRNFEQYKDLAAEYSKAVIKTNKGDITIEFYADKSPITVNNFLNLAEQGFYNETKFHRVIRDFMIQGGDPNSKGDNTAIYGTGGPNYKFNDEFNSETLVRGSLAMANSGPNTNGSQFFIVTAEATPWLDGKHTNFGRVIAGMEVVDAIENSETDPRDNPVEPVVIESIELV</sequence>
<comment type="similarity">
    <text evidence="3">Belongs to the cyclophilin-type PPIase family.</text>
</comment>
<name>A0A1F6NDV2_9BACT</name>
<dbReference type="EMBL" id="MFQS01000052">
    <property type="protein sequence ID" value="OGH81998.1"/>
    <property type="molecule type" value="Genomic_DNA"/>
</dbReference>
<dbReference type="InterPro" id="IPR029000">
    <property type="entry name" value="Cyclophilin-like_dom_sf"/>
</dbReference>
<evidence type="ECO:0000313" key="5">
    <source>
        <dbReference type="EMBL" id="OGH81998.1"/>
    </source>
</evidence>
<dbReference type="AlphaFoldDB" id="A0A1F6NDV2"/>
<reference evidence="5 6" key="1">
    <citation type="journal article" date="2016" name="Nat. Commun.">
        <title>Thousands of microbial genomes shed light on interconnected biogeochemical processes in an aquifer system.</title>
        <authorList>
            <person name="Anantharaman K."/>
            <person name="Brown C.T."/>
            <person name="Hug L.A."/>
            <person name="Sharon I."/>
            <person name="Castelle C.J."/>
            <person name="Probst A.J."/>
            <person name="Thomas B.C."/>
            <person name="Singh A."/>
            <person name="Wilkins M.J."/>
            <person name="Karaoz U."/>
            <person name="Brodie E.L."/>
            <person name="Williams K.H."/>
            <person name="Hubbard S.S."/>
            <person name="Banfield J.F."/>
        </authorList>
    </citation>
    <scope>NUCLEOTIDE SEQUENCE [LARGE SCALE GENOMIC DNA]</scope>
</reference>
<accession>A0A1F6NDV2</accession>
<feature type="non-terminal residue" evidence="5">
    <location>
        <position position="222"/>
    </location>
</feature>
<protein>
    <recommendedName>
        <fullName evidence="3">Peptidyl-prolyl cis-trans isomerase</fullName>
        <shortName evidence="3">PPIase</shortName>
        <ecNumber evidence="3">5.2.1.8</ecNumber>
    </recommendedName>
</protein>
<evidence type="ECO:0000313" key="6">
    <source>
        <dbReference type="Proteomes" id="UP000176300"/>
    </source>
</evidence>
<feature type="signal peptide" evidence="3">
    <location>
        <begin position="1"/>
        <end position="21"/>
    </location>
</feature>
<feature type="domain" description="PPIase cyclophilin-type" evidence="4">
    <location>
        <begin position="64"/>
        <end position="221"/>
    </location>
</feature>
<evidence type="ECO:0000256" key="3">
    <source>
        <dbReference type="RuleBase" id="RU363019"/>
    </source>
</evidence>
<comment type="function">
    <text evidence="3">PPIases accelerate the folding of proteins. It catalyzes the cis-trans isomerization of proline imidic peptide bonds in oligopeptides.</text>
</comment>
<keyword evidence="2 3" id="KW-0413">Isomerase</keyword>
<feature type="chain" id="PRO_5009363499" description="Peptidyl-prolyl cis-trans isomerase" evidence="3">
    <location>
        <begin position="22"/>
        <end position="222"/>
    </location>
</feature>
<dbReference type="EC" id="5.2.1.8" evidence="3"/>
<dbReference type="PROSITE" id="PS51257">
    <property type="entry name" value="PROKAR_LIPOPROTEIN"/>
    <property type="match status" value="1"/>
</dbReference>
<proteinExistence type="inferred from homology"/>
<dbReference type="SUPFAM" id="SSF50891">
    <property type="entry name" value="Cyclophilin-like"/>
    <property type="match status" value="1"/>
</dbReference>
<keyword evidence="1 3" id="KW-0697">Rotamase</keyword>
<dbReference type="GO" id="GO:0003755">
    <property type="term" value="F:peptidyl-prolyl cis-trans isomerase activity"/>
    <property type="evidence" value="ECO:0007669"/>
    <property type="project" value="UniProtKB-UniRule"/>
</dbReference>
<dbReference type="GO" id="GO:0006457">
    <property type="term" value="P:protein folding"/>
    <property type="evidence" value="ECO:0007669"/>
    <property type="project" value="InterPro"/>
</dbReference>
<dbReference type="InterPro" id="IPR002130">
    <property type="entry name" value="Cyclophilin-type_PPIase_dom"/>
</dbReference>
<dbReference type="PANTHER" id="PTHR45625">
    <property type="entry name" value="PEPTIDYL-PROLYL CIS-TRANS ISOMERASE-RELATED"/>
    <property type="match status" value="1"/>
</dbReference>
<keyword evidence="3" id="KW-0732">Signal</keyword>
<dbReference type="CDD" id="cd00317">
    <property type="entry name" value="cyclophilin"/>
    <property type="match status" value="1"/>
</dbReference>